<feature type="binding site" evidence="5">
    <location>
        <position position="263"/>
    </location>
    <ligand>
        <name>S-adenosyl-L-methionine</name>
        <dbReference type="ChEBI" id="CHEBI:59789"/>
    </ligand>
</feature>
<dbReference type="Pfam" id="PF22458">
    <property type="entry name" value="RsmF-B_ferredox"/>
    <property type="match status" value="1"/>
</dbReference>
<dbReference type="SUPFAM" id="SSF53335">
    <property type="entry name" value="S-adenosyl-L-methionine-dependent methyltransferases"/>
    <property type="match status" value="1"/>
</dbReference>
<keyword evidence="3 5" id="KW-0949">S-adenosyl-L-methionine</keyword>
<evidence type="ECO:0000256" key="1">
    <source>
        <dbReference type="ARBA" id="ARBA00022603"/>
    </source>
</evidence>
<dbReference type="InterPro" id="IPR049560">
    <property type="entry name" value="MeTrfase_RsmB-F_NOP2_cat"/>
</dbReference>
<dbReference type="PANTHER" id="PTHR22807">
    <property type="entry name" value="NOP2 YEAST -RELATED NOL1/NOP2/FMU SUN DOMAIN-CONTAINING"/>
    <property type="match status" value="1"/>
</dbReference>
<dbReference type="PROSITE" id="PS51686">
    <property type="entry name" value="SAM_MT_RSMB_NOP"/>
    <property type="match status" value="1"/>
</dbReference>
<dbReference type="InterPro" id="IPR029063">
    <property type="entry name" value="SAM-dependent_MTases_sf"/>
</dbReference>
<keyword evidence="2 5" id="KW-0808">Transferase</keyword>
<evidence type="ECO:0000313" key="7">
    <source>
        <dbReference type="EMBL" id="MFD0916014.1"/>
    </source>
</evidence>
<dbReference type="Proteomes" id="UP001597101">
    <property type="component" value="Unassembled WGS sequence"/>
</dbReference>
<keyword evidence="1 5" id="KW-0489">Methyltransferase</keyword>
<keyword evidence="8" id="KW-1185">Reference proteome</keyword>
<reference evidence="8" key="1">
    <citation type="journal article" date="2019" name="Int. J. Syst. Evol. Microbiol.">
        <title>The Global Catalogue of Microorganisms (GCM) 10K type strain sequencing project: providing services to taxonomists for standard genome sequencing and annotation.</title>
        <authorList>
            <consortium name="The Broad Institute Genomics Platform"/>
            <consortium name="The Broad Institute Genome Sequencing Center for Infectious Disease"/>
            <person name="Wu L."/>
            <person name="Ma J."/>
        </authorList>
    </citation>
    <scope>NUCLEOTIDE SEQUENCE [LARGE SCALE GENOMIC DNA]</scope>
    <source>
        <strain evidence="8">CCUG 60023</strain>
    </source>
</reference>
<dbReference type="Pfam" id="PF01189">
    <property type="entry name" value="Methyltr_RsmB-F"/>
    <property type="match status" value="1"/>
</dbReference>
<dbReference type="EMBL" id="JBHTJV010000003">
    <property type="protein sequence ID" value="MFD0916014.1"/>
    <property type="molecule type" value="Genomic_DNA"/>
</dbReference>
<dbReference type="Gene3D" id="3.40.50.150">
    <property type="entry name" value="Vaccinia Virus protein VP39"/>
    <property type="match status" value="1"/>
</dbReference>
<comment type="similarity">
    <text evidence="5">Belongs to the class I-like SAM-binding methyltransferase superfamily. RsmB/NOP family.</text>
</comment>
<dbReference type="EC" id="2.1.1.-" evidence="7"/>
<evidence type="ECO:0000256" key="2">
    <source>
        <dbReference type="ARBA" id="ARBA00022679"/>
    </source>
</evidence>
<comment type="caution">
    <text evidence="5">Lacks conserved residue(s) required for the propagation of feature annotation.</text>
</comment>
<evidence type="ECO:0000259" key="6">
    <source>
        <dbReference type="PROSITE" id="PS51686"/>
    </source>
</evidence>
<evidence type="ECO:0000256" key="4">
    <source>
        <dbReference type="ARBA" id="ARBA00022884"/>
    </source>
</evidence>
<evidence type="ECO:0000313" key="8">
    <source>
        <dbReference type="Proteomes" id="UP001597101"/>
    </source>
</evidence>
<feature type="binding site" evidence="5">
    <location>
        <position position="290"/>
    </location>
    <ligand>
        <name>S-adenosyl-L-methionine</name>
        <dbReference type="ChEBI" id="CHEBI:59789"/>
    </ligand>
</feature>
<name>A0ABW3FC27_9HYPH</name>
<feature type="domain" description="SAM-dependent MTase RsmB/NOP-type" evidence="6">
    <location>
        <begin position="145"/>
        <end position="428"/>
    </location>
</feature>
<dbReference type="InterPro" id="IPR001678">
    <property type="entry name" value="MeTrfase_RsmB-F_NOP2_dom"/>
</dbReference>
<dbReference type="GO" id="GO:0032259">
    <property type="term" value="P:methylation"/>
    <property type="evidence" value="ECO:0007669"/>
    <property type="project" value="UniProtKB-KW"/>
</dbReference>
<comment type="caution">
    <text evidence="7">The sequence shown here is derived from an EMBL/GenBank/DDBJ whole genome shotgun (WGS) entry which is preliminary data.</text>
</comment>
<dbReference type="PRINTS" id="PR02008">
    <property type="entry name" value="RCMTFAMILY"/>
</dbReference>
<feature type="binding site" evidence="5">
    <location>
        <position position="306"/>
    </location>
    <ligand>
        <name>S-adenosyl-L-methionine</name>
        <dbReference type="ChEBI" id="CHEBI:59789"/>
    </ligand>
</feature>
<feature type="active site" description="Nucleophile" evidence="5">
    <location>
        <position position="359"/>
    </location>
</feature>
<dbReference type="InterPro" id="IPR023267">
    <property type="entry name" value="RCMT"/>
</dbReference>
<evidence type="ECO:0000256" key="3">
    <source>
        <dbReference type="ARBA" id="ARBA00022691"/>
    </source>
</evidence>
<keyword evidence="4 5" id="KW-0694">RNA-binding</keyword>
<organism evidence="7 8">
    <name type="scientific">Pseudahrensia aquimaris</name>
    <dbReference type="NCBI Taxonomy" id="744461"/>
    <lineage>
        <taxon>Bacteria</taxon>
        <taxon>Pseudomonadati</taxon>
        <taxon>Pseudomonadota</taxon>
        <taxon>Alphaproteobacteria</taxon>
        <taxon>Hyphomicrobiales</taxon>
        <taxon>Ahrensiaceae</taxon>
        <taxon>Pseudahrensia</taxon>
    </lineage>
</organism>
<evidence type="ECO:0000256" key="5">
    <source>
        <dbReference type="PROSITE-ProRule" id="PRU01023"/>
    </source>
</evidence>
<gene>
    <name evidence="7" type="ORF">ACFQ14_06300</name>
</gene>
<sequence length="430" mass="47813">MRLGGRVQAAIEVLSDMEKRKRPASEALKAWGLDHRFAGSGDRSAIGNIVYDALRNRASTHYIMDSDKTRRLVLGTLMRFWDFTPDSLNAAFEGDKFAPDPLSQKEIEAFTTRNLKDAPEHVQADIPEWLAPSFQANFDEEWIAEAQAFTKRPPVDLRVNTLKANRSKVAKALHKSGAVETVIARHGLRIPAGEGASRQPNVQADAAFQKGWFEIQDEGSQIVSDLIFARPGEQVMDFCAGAGGKTLALAATMENKGQIHAYDTDKQRLKPIYERLKRAGIRNAQVHAPDADLSDLVGAMDRVFVDAPCTGTGTWRRRPDAKWKLTKESLETRLTEQEEVLTEAAPFVKPGGFFVYITCSVLPEENENQIASFLEDNTDFELLSAGEVWQEIFGFDKPQPWSADMMSITLTPASTGTDGFFFAVMGRKKQ</sequence>
<proteinExistence type="inferred from homology"/>
<accession>A0ABW3FC27</accession>
<dbReference type="InterPro" id="IPR054728">
    <property type="entry name" value="RsmB-like_ferredoxin"/>
</dbReference>
<dbReference type="CDD" id="cd02440">
    <property type="entry name" value="AdoMet_MTases"/>
    <property type="match status" value="1"/>
</dbReference>
<dbReference type="RefSeq" id="WP_377211850.1">
    <property type="nucleotide sequence ID" value="NZ_JBHTJV010000003.1"/>
</dbReference>
<dbReference type="PANTHER" id="PTHR22807:SF53">
    <property type="entry name" value="RIBOSOMAL RNA SMALL SUBUNIT METHYLTRANSFERASE B-RELATED"/>
    <property type="match status" value="1"/>
</dbReference>
<protein>
    <submittedName>
        <fullName evidence="7">RsmB/NOP family class I SAM-dependent RNA methyltransferase</fullName>
        <ecNumber evidence="7">2.1.1.-</ecNumber>
    </submittedName>
</protein>
<dbReference type="GO" id="GO:0008168">
    <property type="term" value="F:methyltransferase activity"/>
    <property type="evidence" value="ECO:0007669"/>
    <property type="project" value="UniProtKB-KW"/>
</dbReference>